<accession>A0A645GKT4</accession>
<proteinExistence type="predicted"/>
<gene>
    <name evidence="1" type="ORF">SDC9_173907</name>
</gene>
<protein>
    <submittedName>
        <fullName evidence="1">Uncharacterized protein</fullName>
    </submittedName>
</protein>
<sequence length="44" mass="4607">MLDALAVQQQQHGIAQGVEITALIIQTQAQPGLLVIGDIFPLPG</sequence>
<organism evidence="1">
    <name type="scientific">bioreactor metagenome</name>
    <dbReference type="NCBI Taxonomy" id="1076179"/>
    <lineage>
        <taxon>unclassified sequences</taxon>
        <taxon>metagenomes</taxon>
        <taxon>ecological metagenomes</taxon>
    </lineage>
</organism>
<dbReference type="AlphaFoldDB" id="A0A645GKT4"/>
<evidence type="ECO:0000313" key="1">
    <source>
        <dbReference type="EMBL" id="MPN26482.1"/>
    </source>
</evidence>
<dbReference type="EMBL" id="VSSQ01076020">
    <property type="protein sequence ID" value="MPN26482.1"/>
    <property type="molecule type" value="Genomic_DNA"/>
</dbReference>
<reference evidence="1" key="1">
    <citation type="submission" date="2019-08" db="EMBL/GenBank/DDBJ databases">
        <authorList>
            <person name="Kucharzyk K."/>
            <person name="Murdoch R.W."/>
            <person name="Higgins S."/>
            <person name="Loffler F."/>
        </authorList>
    </citation>
    <scope>NUCLEOTIDE SEQUENCE</scope>
</reference>
<comment type="caution">
    <text evidence="1">The sequence shown here is derived from an EMBL/GenBank/DDBJ whole genome shotgun (WGS) entry which is preliminary data.</text>
</comment>
<name>A0A645GKT4_9ZZZZ</name>